<dbReference type="PANTHER" id="PTHR46379:SF1">
    <property type="entry name" value="ZINC FINGER MYND DOMAIN-CONTAINING PROTEIN 11"/>
    <property type="match status" value="1"/>
</dbReference>
<dbReference type="GO" id="GO:0005694">
    <property type="term" value="C:chromosome"/>
    <property type="evidence" value="ECO:0007669"/>
    <property type="project" value="UniProtKB-SubCell"/>
</dbReference>
<gene>
    <name evidence="15" type="ORF">L3Y34_000118</name>
    <name evidence="16" type="ORF">L5515_003005</name>
</gene>
<dbReference type="FunFam" id="6.10.140.2220:FF:000002">
    <property type="entry name" value="Protein kinase C-binding protein 1 isoform C"/>
    <property type="match status" value="1"/>
</dbReference>
<evidence type="ECO:0000313" key="17">
    <source>
        <dbReference type="Proteomes" id="UP000827892"/>
    </source>
</evidence>
<dbReference type="InterPro" id="IPR002893">
    <property type="entry name" value="Znf_MYND"/>
</dbReference>
<evidence type="ECO:0000256" key="6">
    <source>
        <dbReference type="ARBA" id="ARBA00022833"/>
    </source>
</evidence>
<proteinExistence type="predicted"/>
<dbReference type="AlphaFoldDB" id="A0AAE9EI13"/>
<accession>A0AAE9EI13</accession>
<keyword evidence="9" id="KW-0103">Bromodomain</keyword>
<sequence>MSDTTPEVKLEVSAIEESTQVDEFINEQTRAIIANLQKHWMTQYEENREKVLVEITEKLHQEFLNDLQKIRSELLQEFKEELETMRTELDTKYREDLKLEGAKLLEKHRRDLSEAKKKQWCCQCENEAIYHCCWNTAYCSIECQQGHWGTHRRTCRRRKPSSPPIR</sequence>
<keyword evidence="13" id="KW-0175">Coiled coil</keyword>
<evidence type="ECO:0000256" key="3">
    <source>
        <dbReference type="ARBA" id="ARBA00022454"/>
    </source>
</evidence>
<evidence type="ECO:0000256" key="12">
    <source>
        <dbReference type="PROSITE-ProRule" id="PRU00134"/>
    </source>
</evidence>
<dbReference type="GO" id="GO:0034243">
    <property type="term" value="P:regulation of transcription elongation by RNA polymerase II"/>
    <property type="evidence" value="ECO:0007669"/>
    <property type="project" value="InterPro"/>
</dbReference>
<dbReference type="Pfam" id="PF24324">
    <property type="entry name" value="MYND_ZMYND11_ZMYD8"/>
    <property type="match status" value="1"/>
</dbReference>
<dbReference type="PROSITE" id="PS50865">
    <property type="entry name" value="ZF_MYND_2"/>
    <property type="match status" value="1"/>
</dbReference>
<keyword evidence="4" id="KW-0479">Metal-binding</keyword>
<dbReference type="GO" id="GO:0003714">
    <property type="term" value="F:transcription corepressor activity"/>
    <property type="evidence" value="ECO:0007669"/>
    <property type="project" value="InterPro"/>
</dbReference>
<keyword evidence="18" id="KW-1185">Reference proteome</keyword>
<dbReference type="Proteomes" id="UP000827892">
    <property type="component" value="Chromosome III"/>
</dbReference>
<dbReference type="InterPro" id="IPR047269">
    <property type="entry name" value="ZMY11"/>
</dbReference>
<dbReference type="GO" id="GO:0008270">
    <property type="term" value="F:zinc ion binding"/>
    <property type="evidence" value="ECO:0007669"/>
    <property type="project" value="UniProtKB-KW"/>
</dbReference>
<evidence type="ECO:0000256" key="1">
    <source>
        <dbReference type="ARBA" id="ARBA00004123"/>
    </source>
</evidence>
<dbReference type="EMBL" id="CP090893">
    <property type="protein sequence ID" value="ULT98527.1"/>
    <property type="molecule type" value="Genomic_DNA"/>
</dbReference>
<evidence type="ECO:0000313" key="18">
    <source>
        <dbReference type="Proteomes" id="UP000829354"/>
    </source>
</evidence>
<evidence type="ECO:0000256" key="7">
    <source>
        <dbReference type="ARBA" id="ARBA00022853"/>
    </source>
</evidence>
<reference evidence="16 18" key="1">
    <citation type="submission" date="2022-04" db="EMBL/GenBank/DDBJ databases">
        <title>Chromosome-level reference genomes for two strains of Caenorhabditis briggsae: an improved platform for comparative genomics.</title>
        <authorList>
            <person name="Stevens L."/>
            <person name="Andersen E."/>
        </authorList>
    </citation>
    <scope>NUCLEOTIDE SEQUENCE [LARGE SCALE GENOMIC DNA]</scope>
    <source>
        <strain evidence="16">VX34</strain>
        <tissue evidence="16">Whole-organism</tissue>
    </source>
</reference>
<dbReference type="EMBL" id="CP092622">
    <property type="protein sequence ID" value="UMM21241.1"/>
    <property type="molecule type" value="Genomic_DNA"/>
</dbReference>
<evidence type="ECO:0000259" key="14">
    <source>
        <dbReference type="PROSITE" id="PS50865"/>
    </source>
</evidence>
<evidence type="ECO:0000256" key="10">
    <source>
        <dbReference type="ARBA" id="ARBA00023163"/>
    </source>
</evidence>
<dbReference type="GO" id="GO:0005634">
    <property type="term" value="C:nucleus"/>
    <property type="evidence" value="ECO:0007669"/>
    <property type="project" value="UniProtKB-SubCell"/>
</dbReference>
<dbReference type="Gene3D" id="6.10.140.2220">
    <property type="match status" value="1"/>
</dbReference>
<keyword evidence="6" id="KW-0862">Zinc</keyword>
<dbReference type="SUPFAM" id="SSF144232">
    <property type="entry name" value="HIT/MYND zinc finger-like"/>
    <property type="match status" value="1"/>
</dbReference>
<keyword evidence="11" id="KW-0539">Nucleus</keyword>
<evidence type="ECO:0000256" key="13">
    <source>
        <dbReference type="SAM" id="Coils"/>
    </source>
</evidence>
<dbReference type="PROSITE" id="PS01360">
    <property type="entry name" value="ZF_MYND_1"/>
    <property type="match status" value="1"/>
</dbReference>
<feature type="domain" description="MYND-type" evidence="14">
    <location>
        <begin position="121"/>
        <end position="155"/>
    </location>
</feature>
<evidence type="ECO:0000313" key="16">
    <source>
        <dbReference type="EMBL" id="UMM21241.1"/>
    </source>
</evidence>
<comment type="subcellular location">
    <subcellularLocation>
        <location evidence="2">Chromosome</location>
    </subcellularLocation>
    <subcellularLocation>
        <location evidence="1">Nucleus</location>
    </subcellularLocation>
</comment>
<dbReference type="KEGG" id="cbr:CBG_15169"/>
<keyword evidence="3" id="KW-0158">Chromosome</keyword>
<evidence type="ECO:0000256" key="5">
    <source>
        <dbReference type="ARBA" id="ARBA00022771"/>
    </source>
</evidence>
<dbReference type="GO" id="GO:0140006">
    <property type="term" value="F:histone H3 reader activity"/>
    <property type="evidence" value="ECO:0007669"/>
    <property type="project" value="UniProtKB-ARBA"/>
</dbReference>
<organism evidence="16 18">
    <name type="scientific">Caenorhabditis briggsae</name>
    <dbReference type="NCBI Taxonomy" id="6238"/>
    <lineage>
        <taxon>Eukaryota</taxon>
        <taxon>Metazoa</taxon>
        <taxon>Ecdysozoa</taxon>
        <taxon>Nematoda</taxon>
        <taxon>Chromadorea</taxon>
        <taxon>Rhabditida</taxon>
        <taxon>Rhabditina</taxon>
        <taxon>Rhabditomorpha</taxon>
        <taxon>Rhabditoidea</taxon>
        <taxon>Rhabditidae</taxon>
        <taxon>Peloderinae</taxon>
        <taxon>Caenorhabditis</taxon>
    </lineage>
</organism>
<keyword evidence="8" id="KW-0805">Transcription regulation</keyword>
<keyword evidence="10" id="KW-0804">Transcription</keyword>
<keyword evidence="5 12" id="KW-0863">Zinc-finger</keyword>
<dbReference type="InterPro" id="IPR057053">
    <property type="entry name" value="MYND_ZMYND11_ZMYD8"/>
</dbReference>
<protein>
    <recommendedName>
        <fullName evidence="14">MYND-type domain-containing protein</fullName>
    </recommendedName>
</protein>
<dbReference type="Proteomes" id="UP000829354">
    <property type="component" value="Chromosome III"/>
</dbReference>
<evidence type="ECO:0000313" key="15">
    <source>
        <dbReference type="EMBL" id="ULT98527.1"/>
    </source>
</evidence>
<evidence type="ECO:0000256" key="9">
    <source>
        <dbReference type="ARBA" id="ARBA00023117"/>
    </source>
</evidence>
<evidence type="ECO:0000256" key="11">
    <source>
        <dbReference type="ARBA" id="ARBA00023242"/>
    </source>
</evidence>
<reference evidence="15 17" key="2">
    <citation type="submission" date="2022-05" db="EMBL/GenBank/DDBJ databases">
        <title>Chromosome-level reference genomes for two strains of Caenorhabditis briggsae: an improved platform for comparative genomics.</title>
        <authorList>
            <person name="Stevens L."/>
            <person name="Andersen E.C."/>
        </authorList>
    </citation>
    <scope>NUCLEOTIDE SEQUENCE [LARGE SCALE GENOMIC DNA]</scope>
    <source>
        <strain evidence="15">QX1410_ONT</strain>
        <tissue evidence="15">Whole-organism</tissue>
    </source>
</reference>
<evidence type="ECO:0000256" key="8">
    <source>
        <dbReference type="ARBA" id="ARBA00023015"/>
    </source>
</evidence>
<name>A0AAE9EI13_CAEBR</name>
<evidence type="ECO:0000256" key="2">
    <source>
        <dbReference type="ARBA" id="ARBA00004286"/>
    </source>
</evidence>
<feature type="coiled-coil region" evidence="13">
    <location>
        <begin position="64"/>
        <end position="95"/>
    </location>
</feature>
<keyword evidence="7" id="KW-0156">Chromatin regulator</keyword>
<evidence type="ECO:0000256" key="4">
    <source>
        <dbReference type="ARBA" id="ARBA00022723"/>
    </source>
</evidence>
<dbReference type="PANTHER" id="PTHR46379">
    <property type="entry name" value="ZINC FINGER MYND DOMAIN-CONTAINING"/>
    <property type="match status" value="1"/>
</dbReference>